<dbReference type="AlphaFoldDB" id="A0A6P6ABY4"/>
<dbReference type="Gene3D" id="1.10.510.10">
    <property type="entry name" value="Transferase(Phosphotransferase) domain 1"/>
    <property type="match status" value="1"/>
</dbReference>
<reference evidence="3" key="1">
    <citation type="submission" date="2025-08" db="UniProtKB">
        <authorList>
            <consortium name="RefSeq"/>
        </authorList>
    </citation>
    <scope>IDENTIFICATION</scope>
    <source>
        <tissue evidence="3">Fruit stalk</tissue>
    </source>
</reference>
<evidence type="ECO:0000259" key="1">
    <source>
        <dbReference type="PROSITE" id="PS50011"/>
    </source>
</evidence>
<dbReference type="OrthoDB" id="941588at2759"/>
<dbReference type="GO" id="GO:0004672">
    <property type="term" value="F:protein kinase activity"/>
    <property type="evidence" value="ECO:0007669"/>
    <property type="project" value="InterPro"/>
</dbReference>
<dbReference type="SUPFAM" id="SSF56112">
    <property type="entry name" value="Protein kinase-like (PK-like)"/>
    <property type="match status" value="1"/>
</dbReference>
<dbReference type="PROSITE" id="PS50011">
    <property type="entry name" value="PROTEIN_KINASE_DOM"/>
    <property type="match status" value="1"/>
</dbReference>
<gene>
    <name evidence="3" type="primary">LOC111308338</name>
</gene>
<dbReference type="Proteomes" id="UP000515121">
    <property type="component" value="Unplaced"/>
</dbReference>
<dbReference type="KEGG" id="dzi:111308338"/>
<keyword evidence="3" id="KW-0418">Kinase</keyword>
<keyword evidence="3" id="KW-0808">Transferase</keyword>
<dbReference type="InterPro" id="IPR000719">
    <property type="entry name" value="Prot_kinase_dom"/>
</dbReference>
<dbReference type="InterPro" id="IPR011009">
    <property type="entry name" value="Kinase-like_dom_sf"/>
</dbReference>
<dbReference type="GeneID" id="111308338"/>
<feature type="domain" description="Protein kinase" evidence="1">
    <location>
        <begin position="1"/>
        <end position="139"/>
    </location>
</feature>
<dbReference type="PANTHER" id="PTHR45621">
    <property type="entry name" value="OS01G0588500 PROTEIN-RELATED"/>
    <property type="match status" value="1"/>
</dbReference>
<evidence type="ECO:0000313" key="2">
    <source>
        <dbReference type="Proteomes" id="UP000515121"/>
    </source>
</evidence>
<evidence type="ECO:0000313" key="3">
    <source>
        <dbReference type="RefSeq" id="XP_022762394.1"/>
    </source>
</evidence>
<dbReference type="InterPro" id="IPR050823">
    <property type="entry name" value="Plant_Ser_Thr_Prot_Kinase"/>
</dbReference>
<accession>A0A6P6ABY4</accession>
<proteinExistence type="predicted"/>
<protein>
    <submittedName>
        <fullName evidence="3">Probable serine/threonine-protein kinase PBL3</fullName>
    </submittedName>
</protein>
<keyword evidence="2" id="KW-1185">Reference proteome</keyword>
<dbReference type="GO" id="GO:0005524">
    <property type="term" value="F:ATP binding"/>
    <property type="evidence" value="ECO:0007669"/>
    <property type="project" value="InterPro"/>
</dbReference>
<dbReference type="RefSeq" id="XP_022762394.1">
    <property type="nucleotide sequence ID" value="XM_022906659.1"/>
</dbReference>
<sequence length="139" mass="15695">MKFLQDPSVESHPGMVKLIGHCCQDTTIYGAVYDINPEDTLQNIIDKDSFTWVQRMKVALGLARLLEFLHNRSSPYLVLNIDAAHPLLDQDFNPMLIDFGLLKGGIIGEYKKADTHGLHKFCLFPCHTGLMISIYEVFA</sequence>
<name>A0A6P6ABY4_DURZI</name>
<organism evidence="2 3">
    <name type="scientific">Durio zibethinus</name>
    <name type="common">Durian</name>
    <dbReference type="NCBI Taxonomy" id="66656"/>
    <lineage>
        <taxon>Eukaryota</taxon>
        <taxon>Viridiplantae</taxon>
        <taxon>Streptophyta</taxon>
        <taxon>Embryophyta</taxon>
        <taxon>Tracheophyta</taxon>
        <taxon>Spermatophyta</taxon>
        <taxon>Magnoliopsida</taxon>
        <taxon>eudicotyledons</taxon>
        <taxon>Gunneridae</taxon>
        <taxon>Pentapetalae</taxon>
        <taxon>rosids</taxon>
        <taxon>malvids</taxon>
        <taxon>Malvales</taxon>
        <taxon>Malvaceae</taxon>
        <taxon>Helicteroideae</taxon>
        <taxon>Durio</taxon>
    </lineage>
</organism>